<dbReference type="Gene3D" id="1.20.1280.50">
    <property type="match status" value="1"/>
</dbReference>
<comment type="caution">
    <text evidence="4">The sequence shown here is derived from an EMBL/GenBank/DDBJ whole genome shotgun (WGS) entry which is preliminary data.</text>
</comment>
<gene>
    <name evidence="4" type="ORF">JD844_024558</name>
</gene>
<evidence type="ECO:0000259" key="1">
    <source>
        <dbReference type="Pfam" id="PF00621"/>
    </source>
</evidence>
<organism evidence="4 5">
    <name type="scientific">Phrynosoma platyrhinos</name>
    <name type="common">Desert horned lizard</name>
    <dbReference type="NCBI Taxonomy" id="52577"/>
    <lineage>
        <taxon>Eukaryota</taxon>
        <taxon>Metazoa</taxon>
        <taxon>Chordata</taxon>
        <taxon>Craniata</taxon>
        <taxon>Vertebrata</taxon>
        <taxon>Euteleostomi</taxon>
        <taxon>Lepidosauria</taxon>
        <taxon>Squamata</taxon>
        <taxon>Bifurcata</taxon>
        <taxon>Unidentata</taxon>
        <taxon>Episquamata</taxon>
        <taxon>Toxicofera</taxon>
        <taxon>Iguania</taxon>
        <taxon>Phrynosomatidae</taxon>
        <taxon>Phrynosomatinae</taxon>
        <taxon>Phrynosoma</taxon>
    </lineage>
</organism>
<sequence>MATTSTSPTQHSVKQWHLESLGLLVGGPKTPDQIQKIELLQTRFSSWTPIENKSLNNKLFQERIRLINYWFDLWTDKQRKEFLHLIFTKCSKSQVKFAGKWLLEKIPVTKVDFTALLPRFISLYIFSFLNPKDLCAAAQVNWHWKFLTEQDCLWMPKCITLGWFLPYTPEKNEYGAWKQHYIVYSTDVDRLAPREATGTYGILGEHKTEYEDQQERLYAKHLRKIIRERMALHKKELLKARPPWLSGTRSSGFYRHGCQLSLSQAILDRTRLPVAVLLAKDVEEEMKESDIGNFEECQPMPESQSAQDLHKKRMPSSNDILSKHFSEEVKSQLKFSQAAEKELIENVAGSSFYPMSHRNCRIVSRSGSHEEHALQPHLILISSHVPAYEPGVIPIVYEPSSTTLESLLFYVQKALDGQISKSIGIFSNGNSRGLNLLQGHRISAKNLLKPEVRDFWEKLKSCVTSPEEGGTIDIFVPLAASEAGQEVLSQLSRLTGAFIRTPTGIATGSYQHKEGCVSSCSVVTVLSEWLGNQKDPSPPSLYFTEVKLQVWLRFTELLEDALKAVRKYLRPYFSDLQKNIIGKILGQIMSDTLSWAEFQDNQRIAQVLVDGLVELSRGNHPLKAALSSNRAILSYVSIQLIFTDILGILQLNRWFLDELIQRLNEWSPAQNLGDLFIKFGQQLQSYINFYNNYAVILKTIDKFNHLIFNLQRLLKANRYLIRTQDVAQLNCCSERITMPYRLYEHTHDLSLFLFNDILVITQRSISHKPFERISVTTHQFLAAITLHQLLVEDIPDSKYIKNAFLLQGPRGQWICCTGEDDKFTWLSALQRAITCSIEEDINCF</sequence>
<dbReference type="InterPro" id="IPR036047">
    <property type="entry name" value="F-box-like_dom_sf"/>
</dbReference>
<dbReference type="PANTHER" id="PTHR46857:SF1">
    <property type="entry name" value="EPITHELIAL CELL-TRANSFORMING SEQUENCE 2 ONCOGENE-LIKE"/>
    <property type="match status" value="1"/>
</dbReference>
<dbReference type="InterPro" id="IPR001810">
    <property type="entry name" value="F-box_dom"/>
</dbReference>
<keyword evidence="5" id="KW-1185">Reference proteome</keyword>
<dbReference type="SUPFAM" id="SSF48065">
    <property type="entry name" value="DBL homology domain (DH-domain)"/>
    <property type="match status" value="1"/>
</dbReference>
<dbReference type="SUPFAM" id="SSF81383">
    <property type="entry name" value="F-box domain"/>
    <property type="match status" value="1"/>
</dbReference>
<evidence type="ECO:0000313" key="5">
    <source>
        <dbReference type="Proteomes" id="UP000826234"/>
    </source>
</evidence>
<accession>A0ABQ7SZ55</accession>
<evidence type="ECO:0000313" key="4">
    <source>
        <dbReference type="EMBL" id="KAH0622343.1"/>
    </source>
</evidence>
<name>A0ABQ7SZ55_PHRPL</name>
<evidence type="ECO:0000259" key="3">
    <source>
        <dbReference type="Pfam" id="PF14252"/>
    </source>
</evidence>
<dbReference type="InterPro" id="IPR025592">
    <property type="entry name" value="DUF4347"/>
</dbReference>
<dbReference type="Pfam" id="PF00621">
    <property type="entry name" value="RhoGEF"/>
    <property type="match status" value="1"/>
</dbReference>
<dbReference type="CDD" id="cd22173">
    <property type="entry name" value="F-box_ECT2L"/>
    <property type="match status" value="1"/>
</dbReference>
<feature type="domain" description="DH" evidence="1">
    <location>
        <begin position="626"/>
        <end position="711"/>
    </location>
</feature>
<evidence type="ECO:0000259" key="2">
    <source>
        <dbReference type="Pfam" id="PF12937"/>
    </source>
</evidence>
<dbReference type="InterPro" id="IPR011993">
    <property type="entry name" value="PH-like_dom_sf"/>
</dbReference>
<dbReference type="Gene3D" id="1.20.900.10">
    <property type="entry name" value="Dbl homology (DH) domain"/>
    <property type="match status" value="1"/>
</dbReference>
<dbReference type="Pfam" id="PF14252">
    <property type="entry name" value="DUF4347"/>
    <property type="match status" value="1"/>
</dbReference>
<reference evidence="4 5" key="1">
    <citation type="journal article" date="2022" name="Gigascience">
        <title>A chromosome-level genome assembly and annotation of the desert horned lizard, Phrynosoma platyrhinos, provides insight into chromosomal rearrangements among reptiles.</title>
        <authorList>
            <person name="Koochekian N."/>
            <person name="Ascanio A."/>
            <person name="Farleigh K."/>
            <person name="Card D.C."/>
            <person name="Schield D.R."/>
            <person name="Castoe T.A."/>
            <person name="Jezkova T."/>
        </authorList>
    </citation>
    <scope>NUCLEOTIDE SEQUENCE [LARGE SCALE GENOMIC DNA]</scope>
    <source>
        <strain evidence="4">NK-2021</strain>
    </source>
</reference>
<dbReference type="PANTHER" id="PTHR46857">
    <property type="entry name" value="EPITHELIAL CELL-TRANSFORMING SEQUENCE 2 ONCOGENE-LIKE"/>
    <property type="match status" value="1"/>
</dbReference>
<feature type="domain" description="F-box" evidence="2">
    <location>
        <begin position="116"/>
        <end position="158"/>
    </location>
</feature>
<dbReference type="InterPro" id="IPR035899">
    <property type="entry name" value="DBL_dom_sf"/>
</dbReference>
<dbReference type="InterPro" id="IPR000219">
    <property type="entry name" value="DH_dom"/>
</dbReference>
<dbReference type="EMBL" id="JAIPUX010003289">
    <property type="protein sequence ID" value="KAH0622343.1"/>
    <property type="molecule type" value="Genomic_DNA"/>
</dbReference>
<evidence type="ECO:0008006" key="6">
    <source>
        <dbReference type="Google" id="ProtNLM"/>
    </source>
</evidence>
<dbReference type="Pfam" id="PF12937">
    <property type="entry name" value="F-box-like"/>
    <property type="match status" value="1"/>
</dbReference>
<dbReference type="InterPro" id="IPR052805">
    <property type="entry name" value="GEF_Ubiquitin-Prot_Reg"/>
</dbReference>
<protein>
    <recommendedName>
        <fullName evidence="6">F-box domain-containing protein</fullName>
    </recommendedName>
</protein>
<proteinExistence type="predicted"/>
<dbReference type="SUPFAM" id="SSF50729">
    <property type="entry name" value="PH domain-like"/>
    <property type="match status" value="1"/>
</dbReference>
<feature type="domain" description="DUF4347" evidence="3">
    <location>
        <begin position="389"/>
        <end position="511"/>
    </location>
</feature>
<dbReference type="Gene3D" id="2.30.29.30">
    <property type="entry name" value="Pleckstrin-homology domain (PH domain)/Phosphotyrosine-binding domain (PTB)"/>
    <property type="match status" value="1"/>
</dbReference>
<dbReference type="Proteomes" id="UP000826234">
    <property type="component" value="Unassembled WGS sequence"/>
</dbReference>